<feature type="chain" id="PRO_5012783706" evidence="2">
    <location>
        <begin position="37"/>
        <end position="379"/>
    </location>
</feature>
<dbReference type="Proteomes" id="UP000215158">
    <property type="component" value="Chromosome 2"/>
</dbReference>
<dbReference type="InterPro" id="IPR032465">
    <property type="entry name" value="ACMSD"/>
</dbReference>
<keyword evidence="5" id="KW-1185">Reference proteome</keyword>
<keyword evidence="2" id="KW-0732">Signal</keyword>
<evidence type="ECO:0000313" key="5">
    <source>
        <dbReference type="Proteomes" id="UP000215158"/>
    </source>
</evidence>
<dbReference type="GO" id="GO:0016831">
    <property type="term" value="F:carboxy-lyase activity"/>
    <property type="evidence" value="ECO:0007669"/>
    <property type="project" value="InterPro"/>
</dbReference>
<dbReference type="Pfam" id="PF04909">
    <property type="entry name" value="Amidohydro_2"/>
    <property type="match status" value="1"/>
</dbReference>
<gene>
    <name evidence="4" type="ORF">CJU94_31475</name>
</gene>
<sequence length="379" mass="40804">MDCSCCISPKRRRLLGTMAALAGGLASGVPATGASAATNTAAGTAATAGASGKGRSIDIHAHYYPESYCDLVGSEGQKFGGKFTCDAKSFSFQTPAGGLGPLPLKFINIDERLADMDASGVDMQALSLSVPMAYWADRDFNAKLAKTWNAAASAVHLKHPERFVVLATLPMLNPHDAIDELERASELPGVRGVYMGTNINNRDLDDPLFEPVFARIEQLGLPVFLHPQQTVGGARLGDFYLSNLLGNPFDTAIAGSHLILGGVMDRHPELNITLPHAGGALPILMGRIDAGWTVRPETRRLARKPSSYLRRFNYDTVSHSGPVLDFLIRNIGIDRLVLGSDYCFDMGYEQPVTFLDRLSLPPEQKNLILGGNAARLLKI</sequence>
<proteinExistence type="predicted"/>
<dbReference type="RefSeq" id="WP_095422439.1">
    <property type="nucleotide sequence ID" value="NZ_CP022990.1"/>
</dbReference>
<evidence type="ECO:0000256" key="2">
    <source>
        <dbReference type="SAM" id="SignalP"/>
    </source>
</evidence>
<dbReference type="PANTHER" id="PTHR21240">
    <property type="entry name" value="2-AMINO-3-CARBOXYLMUCONATE-6-SEMIALDEHYDE DECARBOXYLASE"/>
    <property type="match status" value="1"/>
</dbReference>
<dbReference type="SUPFAM" id="SSF51556">
    <property type="entry name" value="Metallo-dependent hydrolases"/>
    <property type="match status" value="1"/>
</dbReference>
<dbReference type="InterPro" id="IPR006311">
    <property type="entry name" value="TAT_signal"/>
</dbReference>
<dbReference type="GO" id="GO:0019748">
    <property type="term" value="P:secondary metabolic process"/>
    <property type="evidence" value="ECO:0007669"/>
    <property type="project" value="TreeGrafter"/>
</dbReference>
<dbReference type="InterPro" id="IPR032466">
    <property type="entry name" value="Metal_Hydrolase"/>
</dbReference>
<dbReference type="InterPro" id="IPR006680">
    <property type="entry name" value="Amidohydro-rel"/>
</dbReference>
<reference evidence="4 5" key="1">
    <citation type="submission" date="2017-08" db="EMBL/GenBank/DDBJ databases">
        <title>Identification and genetic characteristics of simultaneous BTEX- and naphthalene-degrading Paraburkholderia sp. BN5 isolated from petroleum-contaminated soil.</title>
        <authorList>
            <person name="Lee Y."/>
            <person name="Jeon C.O."/>
        </authorList>
    </citation>
    <scope>NUCLEOTIDE SEQUENCE [LARGE SCALE GENOMIC DNA]</scope>
    <source>
        <strain evidence="4 5">BN5</strain>
    </source>
</reference>
<feature type="signal peptide" evidence="2">
    <location>
        <begin position="1"/>
        <end position="36"/>
    </location>
</feature>
<feature type="domain" description="Amidohydrolase-related" evidence="3">
    <location>
        <begin position="57"/>
        <end position="378"/>
    </location>
</feature>
<dbReference type="OrthoDB" id="8673173at2"/>
<dbReference type="KEGG" id="parb:CJU94_31475"/>
<name>A0A248VU58_9BURK</name>
<dbReference type="PANTHER" id="PTHR21240:SF28">
    <property type="entry name" value="ISO-OROTATE DECARBOXYLASE (EUROFUNG)"/>
    <property type="match status" value="1"/>
</dbReference>
<accession>A0A248VU58</accession>
<evidence type="ECO:0000259" key="3">
    <source>
        <dbReference type="Pfam" id="PF04909"/>
    </source>
</evidence>
<dbReference type="PROSITE" id="PS51318">
    <property type="entry name" value="TAT"/>
    <property type="match status" value="1"/>
</dbReference>
<dbReference type="EMBL" id="CP022990">
    <property type="protein sequence ID" value="ASW02579.1"/>
    <property type="molecule type" value="Genomic_DNA"/>
</dbReference>
<dbReference type="Gene3D" id="3.20.20.140">
    <property type="entry name" value="Metal-dependent hydrolases"/>
    <property type="match status" value="1"/>
</dbReference>
<protein>
    <submittedName>
        <fullName evidence="4">Aminocarboxymuconate-semialdehyde decarboxylase</fullName>
    </submittedName>
</protein>
<keyword evidence="1" id="KW-0456">Lyase</keyword>
<dbReference type="GO" id="GO:0005737">
    <property type="term" value="C:cytoplasm"/>
    <property type="evidence" value="ECO:0007669"/>
    <property type="project" value="TreeGrafter"/>
</dbReference>
<evidence type="ECO:0000256" key="1">
    <source>
        <dbReference type="ARBA" id="ARBA00023239"/>
    </source>
</evidence>
<dbReference type="AlphaFoldDB" id="A0A248VU58"/>
<dbReference type="GO" id="GO:0016787">
    <property type="term" value="F:hydrolase activity"/>
    <property type="evidence" value="ECO:0007669"/>
    <property type="project" value="InterPro"/>
</dbReference>
<organism evidence="4 5">
    <name type="scientific">Paraburkholderia aromaticivorans</name>
    <dbReference type="NCBI Taxonomy" id="2026199"/>
    <lineage>
        <taxon>Bacteria</taxon>
        <taxon>Pseudomonadati</taxon>
        <taxon>Pseudomonadota</taxon>
        <taxon>Betaproteobacteria</taxon>
        <taxon>Burkholderiales</taxon>
        <taxon>Burkholderiaceae</taxon>
        <taxon>Paraburkholderia</taxon>
    </lineage>
</organism>
<evidence type="ECO:0000313" key="4">
    <source>
        <dbReference type="EMBL" id="ASW02579.1"/>
    </source>
</evidence>